<keyword evidence="2" id="KW-1185">Reference proteome</keyword>
<gene>
    <name evidence="1" type="ORF">ALEPTO_LOCUS9945</name>
</gene>
<evidence type="ECO:0000313" key="1">
    <source>
        <dbReference type="EMBL" id="CAG8648833.1"/>
    </source>
</evidence>
<proteinExistence type="predicted"/>
<protein>
    <submittedName>
        <fullName evidence="1">8633_t:CDS:1</fullName>
    </submittedName>
</protein>
<dbReference type="OrthoDB" id="2013972at2759"/>
<dbReference type="Proteomes" id="UP000789508">
    <property type="component" value="Unassembled WGS sequence"/>
</dbReference>
<dbReference type="EMBL" id="CAJVPS010009268">
    <property type="protein sequence ID" value="CAG8648833.1"/>
    <property type="molecule type" value="Genomic_DNA"/>
</dbReference>
<reference evidence="1" key="1">
    <citation type="submission" date="2021-06" db="EMBL/GenBank/DDBJ databases">
        <authorList>
            <person name="Kallberg Y."/>
            <person name="Tangrot J."/>
            <person name="Rosling A."/>
        </authorList>
    </citation>
    <scope>NUCLEOTIDE SEQUENCE</scope>
    <source>
        <strain evidence="1">FL130A</strain>
    </source>
</reference>
<accession>A0A9N9DUT0</accession>
<dbReference type="AlphaFoldDB" id="A0A9N9DUT0"/>
<organism evidence="1 2">
    <name type="scientific">Ambispora leptoticha</name>
    <dbReference type="NCBI Taxonomy" id="144679"/>
    <lineage>
        <taxon>Eukaryota</taxon>
        <taxon>Fungi</taxon>
        <taxon>Fungi incertae sedis</taxon>
        <taxon>Mucoromycota</taxon>
        <taxon>Glomeromycotina</taxon>
        <taxon>Glomeromycetes</taxon>
        <taxon>Archaeosporales</taxon>
        <taxon>Ambisporaceae</taxon>
        <taxon>Ambispora</taxon>
    </lineage>
</organism>
<evidence type="ECO:0000313" key="2">
    <source>
        <dbReference type="Proteomes" id="UP000789508"/>
    </source>
</evidence>
<sequence length="103" mass="11999">MCVAFEHVHNIAEIHENLANTDLLQTNCRTHPRDEDDDGPRFRFIDGRRYHNITNSEYPGANDDQEAVRLIRYHEAMKDIWEGLFHSPVEEKLKQGARVIDVG</sequence>
<name>A0A9N9DUT0_9GLOM</name>
<comment type="caution">
    <text evidence="1">The sequence shown here is derived from an EMBL/GenBank/DDBJ whole genome shotgun (WGS) entry which is preliminary data.</text>
</comment>